<dbReference type="CDD" id="cd02138">
    <property type="entry name" value="TdsD-like"/>
    <property type="match status" value="1"/>
</dbReference>
<proteinExistence type="inferred from homology"/>
<organism evidence="4 5">
    <name type="scientific">Patiriisocius marinus</name>
    <dbReference type="NCBI Taxonomy" id="1397112"/>
    <lineage>
        <taxon>Bacteria</taxon>
        <taxon>Pseudomonadati</taxon>
        <taxon>Bacteroidota</taxon>
        <taxon>Flavobacteriia</taxon>
        <taxon>Flavobacteriales</taxon>
        <taxon>Flavobacteriaceae</taxon>
        <taxon>Patiriisocius</taxon>
    </lineage>
</organism>
<evidence type="ECO:0000256" key="2">
    <source>
        <dbReference type="ARBA" id="ARBA00023002"/>
    </source>
</evidence>
<dbReference type="Proteomes" id="UP000326509">
    <property type="component" value="Unassembled WGS sequence"/>
</dbReference>
<dbReference type="InterPro" id="IPR029479">
    <property type="entry name" value="Nitroreductase"/>
</dbReference>
<dbReference type="AlphaFoldDB" id="A0A5J4IWU0"/>
<comment type="similarity">
    <text evidence="1">Belongs to the nitroreductase family.</text>
</comment>
<dbReference type="SUPFAM" id="SSF55469">
    <property type="entry name" value="FMN-dependent nitroreductase-like"/>
    <property type="match status" value="1"/>
</dbReference>
<evidence type="ECO:0000256" key="1">
    <source>
        <dbReference type="ARBA" id="ARBA00007118"/>
    </source>
</evidence>
<dbReference type="OrthoDB" id="9809288at2"/>
<sequence length="208" mass="23706">MTITNIHKDTKFDIHPLLKERWSPRTFSNIPVSETEIRSLLEAGRWAPSCNNFQPWRIIWGIKGSDTYERILNVLVEFNQSWAKNAPVLMLGAFKKTNPNGEENFHALHDLGAFSAMLTVQAQHLGIAVHQMAGLKFKDALTEFNFTEDYHVATALALGYYGGEKSDLPENLQKIESPKSERKLQREFAFNGNFSETEGVQRKKQPLN</sequence>
<reference evidence="4 5" key="1">
    <citation type="submission" date="2019-08" db="EMBL/GenBank/DDBJ databases">
        <title>Draft genome sequence of Ulvibacter marinus type strain NBRC 109484.</title>
        <authorList>
            <person name="Kawano K."/>
            <person name="Ushijima N."/>
            <person name="Kihara M."/>
            <person name="Itoh H."/>
        </authorList>
    </citation>
    <scope>NUCLEOTIDE SEQUENCE [LARGE SCALE GENOMIC DNA]</scope>
    <source>
        <strain evidence="4 5">NBRC 109484</strain>
    </source>
</reference>
<dbReference type="GO" id="GO:0016491">
    <property type="term" value="F:oxidoreductase activity"/>
    <property type="evidence" value="ECO:0007669"/>
    <property type="project" value="UniProtKB-KW"/>
</dbReference>
<dbReference type="RefSeq" id="WP_151673790.1">
    <property type="nucleotide sequence ID" value="NZ_BKCG01000003.1"/>
</dbReference>
<dbReference type="EMBL" id="BKCG01000003">
    <property type="protein sequence ID" value="GER59464.1"/>
    <property type="molecule type" value="Genomic_DNA"/>
</dbReference>
<gene>
    <name evidence="4" type="ORF">ULMA_15720</name>
</gene>
<accession>A0A5J4IWU0</accession>
<dbReference type="PANTHER" id="PTHR43673">
    <property type="entry name" value="NAD(P)H NITROREDUCTASE YDGI-RELATED"/>
    <property type="match status" value="1"/>
</dbReference>
<keyword evidence="5" id="KW-1185">Reference proteome</keyword>
<feature type="domain" description="Nitroreductase" evidence="3">
    <location>
        <begin position="18"/>
        <end position="72"/>
    </location>
</feature>
<comment type="caution">
    <text evidence="4">The sequence shown here is derived from an EMBL/GenBank/DDBJ whole genome shotgun (WGS) entry which is preliminary data.</text>
</comment>
<protein>
    <recommendedName>
        <fullName evidence="3">Nitroreductase domain-containing protein</fullName>
    </recommendedName>
</protein>
<evidence type="ECO:0000313" key="4">
    <source>
        <dbReference type="EMBL" id="GER59464.1"/>
    </source>
</evidence>
<name>A0A5J4IWU0_9FLAO</name>
<dbReference type="InterPro" id="IPR000415">
    <property type="entry name" value="Nitroreductase-like"/>
</dbReference>
<keyword evidence="2" id="KW-0560">Oxidoreductase</keyword>
<dbReference type="PANTHER" id="PTHR43673:SF10">
    <property type="entry name" value="NADH DEHYDROGENASE_NAD(P)H NITROREDUCTASE XCC3605-RELATED"/>
    <property type="match status" value="1"/>
</dbReference>
<dbReference type="Pfam" id="PF00881">
    <property type="entry name" value="Nitroreductase"/>
    <property type="match status" value="1"/>
</dbReference>
<dbReference type="Gene3D" id="3.40.109.10">
    <property type="entry name" value="NADH Oxidase"/>
    <property type="match status" value="1"/>
</dbReference>
<evidence type="ECO:0000259" key="3">
    <source>
        <dbReference type="Pfam" id="PF00881"/>
    </source>
</evidence>
<evidence type="ECO:0000313" key="5">
    <source>
        <dbReference type="Proteomes" id="UP000326509"/>
    </source>
</evidence>